<gene>
    <name evidence="3" type="ORF">VP01_2918g2</name>
</gene>
<organism evidence="3 4">
    <name type="scientific">Puccinia sorghi</name>
    <dbReference type="NCBI Taxonomy" id="27349"/>
    <lineage>
        <taxon>Eukaryota</taxon>
        <taxon>Fungi</taxon>
        <taxon>Dikarya</taxon>
        <taxon>Basidiomycota</taxon>
        <taxon>Pucciniomycotina</taxon>
        <taxon>Pucciniomycetes</taxon>
        <taxon>Pucciniales</taxon>
        <taxon>Pucciniaceae</taxon>
        <taxon>Puccinia</taxon>
    </lineage>
</organism>
<dbReference type="Proteomes" id="UP000037035">
    <property type="component" value="Unassembled WGS sequence"/>
</dbReference>
<comment type="caution">
    <text evidence="3">The sequence shown here is derived from an EMBL/GenBank/DDBJ whole genome shotgun (WGS) entry which is preliminary data.</text>
</comment>
<dbReference type="InterPro" id="IPR052618">
    <property type="entry name" value="ComplexI_NDUFA12"/>
</dbReference>
<reference evidence="3 4" key="1">
    <citation type="submission" date="2015-08" db="EMBL/GenBank/DDBJ databases">
        <title>Next Generation Sequencing and Analysis of the Genome of Puccinia sorghi L Schw, the Causal Agent of Maize Common Rust.</title>
        <authorList>
            <person name="Rochi L."/>
            <person name="Burguener G."/>
            <person name="Darino M."/>
            <person name="Turjanski A."/>
            <person name="Kreff E."/>
            <person name="Dieguez M.J."/>
            <person name="Sacco F."/>
        </authorList>
    </citation>
    <scope>NUCLEOTIDE SEQUENCE [LARGE SCALE GENOMIC DNA]</scope>
    <source>
        <strain evidence="3 4">RO10H11247</strain>
    </source>
</reference>
<keyword evidence="1" id="KW-0175">Coiled coil</keyword>
<evidence type="ECO:0000256" key="1">
    <source>
        <dbReference type="SAM" id="Coils"/>
    </source>
</evidence>
<proteinExistence type="predicted"/>
<dbReference type="PANTHER" id="PTHR32470">
    <property type="entry name" value="ADH DEHYDROGENASE [UBIQUINONE] 1 ALPHA SUBCOMPLEX ASSEMBLY FACTOR 2"/>
    <property type="match status" value="1"/>
</dbReference>
<dbReference type="VEuPathDB" id="FungiDB:VP01_2918g2"/>
<feature type="coiled-coil region" evidence="1">
    <location>
        <begin position="144"/>
        <end position="171"/>
    </location>
</feature>
<feature type="compositionally biased region" description="Basic and acidic residues" evidence="2">
    <location>
        <begin position="201"/>
        <end position="211"/>
    </location>
</feature>
<dbReference type="AlphaFoldDB" id="A0A0L6V1B0"/>
<keyword evidence="4" id="KW-1185">Reference proteome</keyword>
<accession>A0A0L6V1B0</accession>
<evidence type="ECO:0000313" key="3">
    <source>
        <dbReference type="EMBL" id="KNZ54546.1"/>
    </source>
</evidence>
<sequence>MITRGLQRLQRALGVGKERFFVGNDLAGNRYFTRSFFYSYYEKHLAVGTSSFCSRNDLTPACTLFARYTRVADFFVTFSLPYLPREPFSEARPRRFVNFKSNHDDPTLYRTHHLPPQWSSWLSFTRKHPPTIELSLSSYLGQELQADQLRLSQLQKNVKRLEQQDRARKQALLEKENTSRLADVALPDLRESVGPVDDDTELNRKREKMRESPLAAFTLQPQTNPDQTWQPQSWNPEQTPRK</sequence>
<dbReference type="STRING" id="27349.A0A0L6V1B0"/>
<feature type="compositionally biased region" description="Polar residues" evidence="2">
    <location>
        <begin position="219"/>
        <end position="242"/>
    </location>
</feature>
<evidence type="ECO:0000256" key="2">
    <source>
        <dbReference type="SAM" id="MobiDB-lite"/>
    </source>
</evidence>
<dbReference type="OrthoDB" id="10255576at2759"/>
<dbReference type="PANTHER" id="PTHR32470:SF2">
    <property type="entry name" value="NADH DEHYDROGENASE [UBIQUINONE] 1 ALPHA SUBCOMPLEX ASSEMBLY FACTOR 2"/>
    <property type="match status" value="1"/>
</dbReference>
<evidence type="ECO:0000313" key="4">
    <source>
        <dbReference type="Proteomes" id="UP000037035"/>
    </source>
</evidence>
<dbReference type="GO" id="GO:0032981">
    <property type="term" value="P:mitochondrial respiratory chain complex I assembly"/>
    <property type="evidence" value="ECO:0007669"/>
    <property type="project" value="TreeGrafter"/>
</dbReference>
<dbReference type="EMBL" id="LAVV01007855">
    <property type="protein sequence ID" value="KNZ54546.1"/>
    <property type="molecule type" value="Genomic_DNA"/>
</dbReference>
<name>A0A0L6V1B0_9BASI</name>
<dbReference type="GO" id="GO:0005739">
    <property type="term" value="C:mitochondrion"/>
    <property type="evidence" value="ECO:0007669"/>
    <property type="project" value="TreeGrafter"/>
</dbReference>
<protein>
    <submittedName>
        <fullName evidence="3">Uncharacterized protein</fullName>
    </submittedName>
</protein>
<feature type="region of interest" description="Disordered" evidence="2">
    <location>
        <begin position="191"/>
        <end position="242"/>
    </location>
</feature>